<proteinExistence type="inferred from homology"/>
<keyword evidence="4" id="KW-1015">Disulfide bond</keyword>
<evidence type="ECO:0000256" key="1">
    <source>
        <dbReference type="ARBA" id="ARBA00005791"/>
    </source>
</evidence>
<evidence type="ECO:0000256" key="2">
    <source>
        <dbReference type="ARBA" id="ARBA00022729"/>
    </source>
</evidence>
<dbReference type="InterPro" id="IPR036249">
    <property type="entry name" value="Thioredoxin-like_sf"/>
</dbReference>
<protein>
    <submittedName>
        <fullName evidence="7">DsbA family protein</fullName>
    </submittedName>
</protein>
<sequence length="228" mass="25261">MKMKGPGSILASTRVLLTLLVIAVATVGTVVFLSVRDTGSAPDIAVDDGSAGQTVRENSHRLNSVPDSEVYFVEFLDFECEGCRALYPAIEQLRAEYGDRVNFVLRYFPLRSHFNAERAARAVEAAAQQGQLEAMYRKMYETQAEWGEQQVPADDVFRGFAQQLGLEMEAIDATYNDPATLQRIQLDIADGTALGVQGTPTFFINNERIRPRSYDDLTTALDQALERG</sequence>
<comment type="similarity">
    <text evidence="1">Belongs to the thioredoxin family. DsbA subfamily.</text>
</comment>
<dbReference type="Pfam" id="PF13462">
    <property type="entry name" value="Thioredoxin_4"/>
    <property type="match status" value="1"/>
</dbReference>
<feature type="domain" description="Thioredoxin" evidence="6">
    <location>
        <begin position="35"/>
        <end position="226"/>
    </location>
</feature>
<accession>A0ABT1MB30</accession>
<dbReference type="SUPFAM" id="SSF52833">
    <property type="entry name" value="Thioredoxin-like"/>
    <property type="match status" value="1"/>
</dbReference>
<comment type="caution">
    <text evidence="7">The sequence shown here is derived from an EMBL/GenBank/DDBJ whole genome shotgun (WGS) entry which is preliminary data.</text>
</comment>
<dbReference type="Gene3D" id="3.40.30.10">
    <property type="entry name" value="Glutaredoxin"/>
    <property type="match status" value="1"/>
</dbReference>
<dbReference type="RefSeq" id="WP_255064353.1">
    <property type="nucleotide sequence ID" value="NZ_JANDBD010000016.1"/>
</dbReference>
<name>A0ABT1MB30_9MYCO</name>
<dbReference type="InterPro" id="IPR013766">
    <property type="entry name" value="Thioredoxin_domain"/>
</dbReference>
<evidence type="ECO:0000313" key="8">
    <source>
        <dbReference type="Proteomes" id="UP001651690"/>
    </source>
</evidence>
<evidence type="ECO:0000259" key="6">
    <source>
        <dbReference type="PROSITE" id="PS51352"/>
    </source>
</evidence>
<dbReference type="PANTHER" id="PTHR13887">
    <property type="entry name" value="GLUTATHIONE S-TRANSFERASE KAPPA"/>
    <property type="match status" value="1"/>
</dbReference>
<evidence type="ECO:0000256" key="4">
    <source>
        <dbReference type="ARBA" id="ARBA00023157"/>
    </source>
</evidence>
<keyword evidence="8" id="KW-1185">Reference proteome</keyword>
<evidence type="ECO:0000313" key="7">
    <source>
        <dbReference type="EMBL" id="MCP9276366.1"/>
    </source>
</evidence>
<reference evidence="7 8" key="1">
    <citation type="submission" date="2022-06" db="EMBL/GenBank/DDBJ databases">
        <title>Mycolicibacterium sp. CAU 1645 isolated from seawater.</title>
        <authorList>
            <person name="Kim W."/>
        </authorList>
    </citation>
    <scope>NUCLEOTIDE SEQUENCE [LARGE SCALE GENOMIC DNA]</scope>
    <source>
        <strain evidence="7 8">CAU 1645</strain>
    </source>
</reference>
<keyword evidence="3" id="KW-0560">Oxidoreductase</keyword>
<dbReference type="Proteomes" id="UP001651690">
    <property type="component" value="Unassembled WGS sequence"/>
</dbReference>
<keyword evidence="2" id="KW-0732">Signal</keyword>
<dbReference type="PROSITE" id="PS51352">
    <property type="entry name" value="THIOREDOXIN_2"/>
    <property type="match status" value="1"/>
</dbReference>
<organism evidence="7 8">
    <name type="scientific">Mycolicibacterium arenosum</name>
    <dbReference type="NCBI Taxonomy" id="2952157"/>
    <lineage>
        <taxon>Bacteria</taxon>
        <taxon>Bacillati</taxon>
        <taxon>Actinomycetota</taxon>
        <taxon>Actinomycetes</taxon>
        <taxon>Mycobacteriales</taxon>
        <taxon>Mycobacteriaceae</taxon>
        <taxon>Mycolicibacterium</taxon>
    </lineage>
</organism>
<evidence type="ECO:0000256" key="5">
    <source>
        <dbReference type="ARBA" id="ARBA00023284"/>
    </source>
</evidence>
<keyword evidence="5" id="KW-0676">Redox-active center</keyword>
<dbReference type="InterPro" id="IPR012336">
    <property type="entry name" value="Thioredoxin-like_fold"/>
</dbReference>
<gene>
    <name evidence="7" type="ORF">NM203_29675</name>
</gene>
<dbReference type="EMBL" id="JANDBD010000016">
    <property type="protein sequence ID" value="MCP9276366.1"/>
    <property type="molecule type" value="Genomic_DNA"/>
</dbReference>
<evidence type="ECO:0000256" key="3">
    <source>
        <dbReference type="ARBA" id="ARBA00023002"/>
    </source>
</evidence>
<dbReference type="PANTHER" id="PTHR13887:SF14">
    <property type="entry name" value="DISULFIDE BOND FORMATION PROTEIN D"/>
    <property type="match status" value="1"/>
</dbReference>